<dbReference type="InterPro" id="IPR004869">
    <property type="entry name" value="MMPL_dom"/>
</dbReference>
<evidence type="ECO:0000256" key="6">
    <source>
        <dbReference type="SAM" id="MobiDB-lite"/>
    </source>
</evidence>
<feature type="transmembrane region" description="Helical" evidence="7">
    <location>
        <begin position="653"/>
        <end position="676"/>
    </location>
</feature>
<feature type="region of interest" description="Disordered" evidence="6">
    <location>
        <begin position="759"/>
        <end position="787"/>
    </location>
</feature>
<dbReference type="SUPFAM" id="SSF82866">
    <property type="entry name" value="Multidrug efflux transporter AcrB transmembrane domain"/>
    <property type="match status" value="1"/>
</dbReference>
<gene>
    <name evidence="10" type="primary">LOC108667060</name>
</gene>
<evidence type="ECO:0000259" key="8">
    <source>
        <dbReference type="PROSITE" id="PS50156"/>
    </source>
</evidence>
<keyword evidence="9" id="KW-1185">Reference proteome</keyword>
<evidence type="ECO:0000256" key="5">
    <source>
        <dbReference type="ARBA" id="ARBA00023136"/>
    </source>
</evidence>
<dbReference type="AlphaFoldDB" id="A0A979FIK7"/>
<keyword evidence="3 7" id="KW-0812">Transmembrane</keyword>
<evidence type="ECO:0000256" key="3">
    <source>
        <dbReference type="ARBA" id="ARBA00022692"/>
    </source>
</evidence>
<dbReference type="InterPro" id="IPR000731">
    <property type="entry name" value="SSD"/>
</dbReference>
<reference evidence="10" key="1">
    <citation type="submission" date="2025-08" db="UniProtKB">
        <authorList>
            <consortium name="RefSeq"/>
        </authorList>
    </citation>
    <scope>IDENTIFICATION</scope>
    <source>
        <tissue evidence="10">Whole organism</tissue>
    </source>
</reference>
<evidence type="ECO:0000256" key="4">
    <source>
        <dbReference type="ARBA" id="ARBA00022989"/>
    </source>
</evidence>
<dbReference type="Pfam" id="PF03176">
    <property type="entry name" value="MMPL"/>
    <property type="match status" value="1"/>
</dbReference>
<feature type="compositionally biased region" description="Basic residues" evidence="6">
    <location>
        <begin position="854"/>
        <end position="863"/>
    </location>
</feature>
<name>A0A979FIK7_HYAAZ</name>
<dbReference type="Proteomes" id="UP000694843">
    <property type="component" value="Unplaced"/>
</dbReference>
<feature type="transmembrane region" description="Helical" evidence="7">
    <location>
        <begin position="100"/>
        <end position="124"/>
    </location>
</feature>
<organism evidence="9 10">
    <name type="scientific">Hyalella azteca</name>
    <name type="common">Amphipod</name>
    <dbReference type="NCBI Taxonomy" id="294128"/>
    <lineage>
        <taxon>Eukaryota</taxon>
        <taxon>Metazoa</taxon>
        <taxon>Ecdysozoa</taxon>
        <taxon>Arthropoda</taxon>
        <taxon>Crustacea</taxon>
        <taxon>Multicrustacea</taxon>
        <taxon>Malacostraca</taxon>
        <taxon>Eumalacostraca</taxon>
        <taxon>Peracarida</taxon>
        <taxon>Amphipoda</taxon>
        <taxon>Senticaudata</taxon>
        <taxon>Talitrida</taxon>
        <taxon>Talitroidea</taxon>
        <taxon>Hyalellidae</taxon>
        <taxon>Hyalella</taxon>
    </lineage>
</organism>
<accession>A0A979FIK7</accession>
<comment type="similarity">
    <text evidence="2">Belongs to the patched family.</text>
</comment>
<evidence type="ECO:0000256" key="1">
    <source>
        <dbReference type="ARBA" id="ARBA00004141"/>
    </source>
</evidence>
<dbReference type="PANTHER" id="PTHR10796">
    <property type="entry name" value="PATCHED-RELATED"/>
    <property type="match status" value="1"/>
</dbReference>
<keyword evidence="4 7" id="KW-1133">Transmembrane helix</keyword>
<feature type="transmembrane region" description="Helical" evidence="7">
    <location>
        <begin position="570"/>
        <end position="597"/>
    </location>
</feature>
<feature type="region of interest" description="Disordered" evidence="6">
    <location>
        <begin position="693"/>
        <end position="746"/>
    </location>
</feature>
<evidence type="ECO:0000256" key="7">
    <source>
        <dbReference type="SAM" id="Phobius"/>
    </source>
</evidence>
<dbReference type="PANTHER" id="PTHR10796:SF130">
    <property type="entry name" value="PATCHED DOMAIN-CONTAINING PROTEIN 3-LIKE PROTEIN"/>
    <property type="match status" value="1"/>
</dbReference>
<evidence type="ECO:0000256" key="2">
    <source>
        <dbReference type="ARBA" id="ARBA00005585"/>
    </source>
</evidence>
<dbReference type="RefSeq" id="XP_047736402.1">
    <property type="nucleotide sequence ID" value="XM_047880446.1"/>
</dbReference>
<feature type="domain" description="SSD" evidence="8">
    <location>
        <begin position="552"/>
        <end position="675"/>
    </location>
</feature>
<dbReference type="PROSITE" id="PS50156">
    <property type="entry name" value="SSD"/>
    <property type="match status" value="1"/>
</dbReference>
<feature type="region of interest" description="Disordered" evidence="6">
    <location>
        <begin position="827"/>
        <end position="863"/>
    </location>
</feature>
<dbReference type="InterPro" id="IPR051697">
    <property type="entry name" value="Patched_domain-protein"/>
</dbReference>
<evidence type="ECO:0000313" key="9">
    <source>
        <dbReference type="Proteomes" id="UP000694843"/>
    </source>
</evidence>
<protein>
    <submittedName>
        <fullName evidence="10">Uncharacterized protein LOC108667060</fullName>
    </submittedName>
</protein>
<dbReference type="OrthoDB" id="6510177at2759"/>
<keyword evidence="5 7" id="KW-0472">Membrane</keyword>
<feature type="transmembrane region" description="Helical" evidence="7">
    <location>
        <begin position="533"/>
        <end position="564"/>
    </location>
</feature>
<dbReference type="GeneID" id="108667060"/>
<evidence type="ECO:0000313" key="10">
    <source>
        <dbReference type="RefSeq" id="XP_047736402.1"/>
    </source>
</evidence>
<dbReference type="GO" id="GO:0016020">
    <property type="term" value="C:membrane"/>
    <property type="evidence" value="ECO:0007669"/>
    <property type="project" value="UniProtKB-SubCell"/>
</dbReference>
<comment type="subcellular location">
    <subcellularLocation>
        <location evidence="1">Membrane</location>
        <topology evidence="1">Multi-pass membrane protein</topology>
    </subcellularLocation>
</comment>
<sequence length="863" mass="95497">MPSVQEDDSSELLYSVQQTSPKICSVQSQNSDLNCRENGNTATVMPSCTNIDQPEALFTRKDVPTSVKSTTKNESSLSRCSRSISSGLENGFFCYGKTVATYPCLFILFCLALTGICSIGLLTFTMEERPFKLWIPQDSDFIKIAEWQQANFPNKYRIHTSLYEADNVLTPEVLLDLLFMHETVSSTVALVPGNQNSVSALNNSDVRNSSVKVDTNVRLVTWQDVCTKLPTIMSSTLFGRKKRSAANNSIYPPQIPSIPLNPQSLPLNPRTMKKSDDVFFVHRDPSQGPVDLSFHGPDVFSLGIDEFSSIYDSLASVFVKESCEKVPEDNRLKRQVPEDNRMKIQVPEDNRMKRQVPEDNRMKRQFPFNLSMYYEDQGYTVPDPEGQSYEAFQEDLSTFLFSPSGAKYRDRNFVFDGDLVCGSPAPPVTASSFFFRYRILHTTYEERAAMHSLKTAAQDSGLGGLGGVVAPFSPYRILHTTYEERAAMHSLKTAAQASGLGGLGGVVAPFSRMHSGWETDEVIEQELYQNMGLALVVVFMMTLALIASLIQSLLVLLCVVMTLVDVFGLMHWWGLTIDTVSCIDMVLAIGLCVDYAAHVGHVFMTCHGTRDARVRETLARIGPAVLNGGFSTFLAFIFLANSDSHVFRTFFKVFFGVCLYGLFHGLVFLPVLLSLIGPQPYARQPITARHVSDSTPLADLGGSPPAARPIRSADTRRVGSQPMRDADAQPIGNRESYQPIPAHDTSAARPIGRADIRRVGSQPMGDADTQPIGNRENYQPIPAHDTSASRPIGRADVYQAANHVPGANDIIYIDADGEEFVDAEDHKINFDGNDDEGTPIDVDDDYVENSQLGAKKKRYNDDD</sequence>
<feature type="compositionally biased region" description="Acidic residues" evidence="6">
    <location>
        <begin position="832"/>
        <end position="847"/>
    </location>
</feature>
<proteinExistence type="inferred from homology"/>
<dbReference type="KEGG" id="hazt:108667060"/>
<dbReference type="Gene3D" id="1.20.1640.10">
    <property type="entry name" value="Multidrug efflux transporter AcrB transmembrane domain"/>
    <property type="match status" value="1"/>
</dbReference>
<feature type="transmembrane region" description="Helical" evidence="7">
    <location>
        <begin position="618"/>
        <end position="641"/>
    </location>
</feature>